<dbReference type="WBParaSite" id="EVEC_0000463101-mRNA-1">
    <property type="protein sequence ID" value="EVEC_0000463101-mRNA-1"/>
    <property type="gene ID" value="EVEC_0000463101"/>
</dbReference>
<evidence type="ECO:0000313" key="2">
    <source>
        <dbReference type="Proteomes" id="UP000274131"/>
    </source>
</evidence>
<evidence type="ECO:0000313" key="3">
    <source>
        <dbReference type="WBParaSite" id="EVEC_0000463101-mRNA-1"/>
    </source>
</evidence>
<accession>A0A0N4V3J8</accession>
<reference evidence="3" key="1">
    <citation type="submission" date="2017-02" db="UniProtKB">
        <authorList>
            <consortium name="WormBaseParasite"/>
        </authorList>
    </citation>
    <scope>IDENTIFICATION</scope>
</reference>
<gene>
    <name evidence="1" type="ORF">EVEC_LOCUS4339</name>
</gene>
<dbReference type="EMBL" id="UXUI01007828">
    <property type="protein sequence ID" value="VDD89588.1"/>
    <property type="molecule type" value="Genomic_DNA"/>
</dbReference>
<proteinExistence type="predicted"/>
<dbReference type="Proteomes" id="UP000274131">
    <property type="component" value="Unassembled WGS sequence"/>
</dbReference>
<sequence length="104" mass="11801">MRITQLWSDCTFRPMHERFTISIGVCGVSYLEGNEHRVIISSHGVLRAKLGQVFLFTYAGMEFVFHLIAFAPRALFDAVVFEARRLENRHVIVTALCGGQNSKN</sequence>
<reference evidence="1 2" key="2">
    <citation type="submission" date="2018-10" db="EMBL/GenBank/DDBJ databases">
        <authorList>
            <consortium name="Pathogen Informatics"/>
        </authorList>
    </citation>
    <scope>NUCLEOTIDE SEQUENCE [LARGE SCALE GENOMIC DNA]</scope>
</reference>
<organism evidence="3">
    <name type="scientific">Enterobius vermicularis</name>
    <name type="common">Human pinworm</name>
    <dbReference type="NCBI Taxonomy" id="51028"/>
    <lineage>
        <taxon>Eukaryota</taxon>
        <taxon>Metazoa</taxon>
        <taxon>Ecdysozoa</taxon>
        <taxon>Nematoda</taxon>
        <taxon>Chromadorea</taxon>
        <taxon>Rhabditida</taxon>
        <taxon>Spirurina</taxon>
        <taxon>Oxyuridomorpha</taxon>
        <taxon>Oxyuroidea</taxon>
        <taxon>Oxyuridae</taxon>
        <taxon>Enterobius</taxon>
    </lineage>
</organism>
<dbReference type="AlphaFoldDB" id="A0A0N4V3J8"/>
<name>A0A0N4V3J8_ENTVE</name>
<keyword evidence="2" id="KW-1185">Reference proteome</keyword>
<protein>
    <submittedName>
        <fullName evidence="1 3">Uncharacterized protein</fullName>
    </submittedName>
</protein>
<evidence type="ECO:0000313" key="1">
    <source>
        <dbReference type="EMBL" id="VDD89588.1"/>
    </source>
</evidence>